<keyword evidence="3 4" id="KW-0687">Ribonucleoprotein</keyword>
<dbReference type="CDD" id="cd01657">
    <property type="entry name" value="Ribosomal_L7_archeal_euk"/>
    <property type="match status" value="1"/>
</dbReference>
<proteinExistence type="inferred from homology"/>
<comment type="subunit">
    <text evidence="4">Part of the 50S ribosomal subunit.</text>
</comment>
<dbReference type="Gene3D" id="3.30.1390.20">
    <property type="entry name" value="Ribosomal protein L30, ferredoxin-like fold domain"/>
    <property type="match status" value="1"/>
</dbReference>
<dbReference type="PANTHER" id="PTHR11524">
    <property type="entry name" value="60S RIBOSOMAL PROTEIN L7"/>
    <property type="match status" value="1"/>
</dbReference>
<feature type="domain" description="Large ribosomal subunit protein uL30-like ferredoxin-like fold" evidence="5">
    <location>
        <begin position="3"/>
        <end position="53"/>
    </location>
</feature>
<reference evidence="6" key="1">
    <citation type="submission" date="2020-06" db="EMBL/GenBank/DDBJ databases">
        <title>Unique genomic features of the anaerobic methanotrophic archaea.</title>
        <authorList>
            <person name="Chadwick G.L."/>
            <person name="Skennerton C.T."/>
            <person name="Laso-Perez R."/>
            <person name="Leu A.O."/>
            <person name="Speth D.R."/>
            <person name="Yu H."/>
            <person name="Morgan-Lang C."/>
            <person name="Hatzenpichler R."/>
            <person name="Goudeau D."/>
            <person name="Malmstrom R."/>
            <person name="Brazelton W.J."/>
            <person name="Woyke T."/>
            <person name="Hallam S.J."/>
            <person name="Tyson G.W."/>
            <person name="Wegener G."/>
            <person name="Boetius A."/>
            <person name="Orphan V."/>
        </authorList>
    </citation>
    <scope>NUCLEOTIDE SEQUENCE</scope>
</reference>
<organism evidence="6">
    <name type="scientific">Candidatus Methanogaster sp. ANME-2c ERB4</name>
    <dbReference type="NCBI Taxonomy" id="2759911"/>
    <lineage>
        <taxon>Archaea</taxon>
        <taxon>Methanobacteriati</taxon>
        <taxon>Methanobacteriota</taxon>
        <taxon>Stenosarchaea group</taxon>
        <taxon>Methanomicrobia</taxon>
        <taxon>Methanosarcinales</taxon>
        <taxon>ANME-2 cluster</taxon>
        <taxon>Candidatus Methanogasteraceae</taxon>
        <taxon>Candidatus Methanogaster</taxon>
    </lineage>
</organism>
<dbReference type="InterPro" id="IPR036919">
    <property type="entry name" value="Ribo_uL30_ferredoxin-like_sf"/>
</dbReference>
<dbReference type="InterPro" id="IPR005997">
    <property type="entry name" value="Ribosomal_uL30_arc"/>
</dbReference>
<dbReference type="GO" id="GO:0022625">
    <property type="term" value="C:cytosolic large ribosomal subunit"/>
    <property type="evidence" value="ECO:0007669"/>
    <property type="project" value="UniProtKB-UniRule"/>
</dbReference>
<dbReference type="HAMAP" id="MF_01371_A">
    <property type="entry name" value="Ribosomal_uL30_A"/>
    <property type="match status" value="1"/>
</dbReference>
<evidence type="ECO:0000256" key="2">
    <source>
        <dbReference type="ARBA" id="ARBA00022980"/>
    </source>
</evidence>
<dbReference type="EMBL" id="MT631271">
    <property type="protein sequence ID" value="QNO47678.1"/>
    <property type="molecule type" value="Genomic_DNA"/>
</dbReference>
<dbReference type="NCBIfam" id="NF004711">
    <property type="entry name" value="PRK06049.1"/>
    <property type="match status" value="1"/>
</dbReference>
<comment type="similarity">
    <text evidence="1 4">Belongs to the universal ribosomal protein uL30 family.</text>
</comment>
<name>A0A7G9YI44_9EURY</name>
<gene>
    <name evidence="4" type="primary">rpl30</name>
    <name evidence="6" type="ORF">FJIOJMEM_00004</name>
</gene>
<evidence type="ECO:0000313" key="6">
    <source>
        <dbReference type="EMBL" id="QNO47678.1"/>
    </source>
</evidence>
<sequence length="152" mass="17153">MMYAVVRIRGSVDVRPDITDTLRMLRLTSVNHCVVLDDTPHYKGMIKKVKDYVAWGHTDSDTLTNLLSLRGRLEGGKRLTQEYMDECELGAIPNFAEAVCSGDKKLSDIPKLKPVFRLHPPRKGHRGIKKTVPEGGELGFHEEIGVLLKKMR</sequence>
<keyword evidence="2 4" id="KW-0689">Ribosomal protein</keyword>
<evidence type="ECO:0000259" key="5">
    <source>
        <dbReference type="Pfam" id="PF00327"/>
    </source>
</evidence>
<dbReference type="PANTHER" id="PTHR11524:SF16">
    <property type="entry name" value="LARGE RIBOSOMAL SUBUNIT PROTEIN UL30"/>
    <property type="match status" value="1"/>
</dbReference>
<dbReference type="GO" id="GO:0000463">
    <property type="term" value="P:maturation of LSU-rRNA from tricistronic rRNA transcript (SSU-rRNA, 5.8S rRNA, LSU-rRNA)"/>
    <property type="evidence" value="ECO:0007669"/>
    <property type="project" value="TreeGrafter"/>
</dbReference>
<protein>
    <recommendedName>
        <fullName evidence="4">Large ribosomal subunit protein uL30</fullName>
    </recommendedName>
</protein>
<dbReference type="Pfam" id="PF00327">
    <property type="entry name" value="Ribosomal_L30"/>
    <property type="match status" value="1"/>
</dbReference>
<dbReference type="GO" id="GO:0003735">
    <property type="term" value="F:structural constituent of ribosome"/>
    <property type="evidence" value="ECO:0007669"/>
    <property type="project" value="UniProtKB-UniRule"/>
</dbReference>
<dbReference type="SUPFAM" id="SSF55129">
    <property type="entry name" value="Ribosomal protein L30p/L7e"/>
    <property type="match status" value="1"/>
</dbReference>
<evidence type="ECO:0000256" key="4">
    <source>
        <dbReference type="HAMAP-Rule" id="MF_01371"/>
    </source>
</evidence>
<evidence type="ECO:0000256" key="3">
    <source>
        <dbReference type="ARBA" id="ARBA00023274"/>
    </source>
</evidence>
<dbReference type="GO" id="GO:0003723">
    <property type="term" value="F:RNA binding"/>
    <property type="evidence" value="ECO:0007669"/>
    <property type="project" value="TreeGrafter"/>
</dbReference>
<dbReference type="InterPro" id="IPR035808">
    <property type="entry name" value="Ribosomal_uL30_euk_arc"/>
</dbReference>
<evidence type="ECO:0000256" key="1">
    <source>
        <dbReference type="ARBA" id="ARBA00007594"/>
    </source>
</evidence>
<dbReference type="InterPro" id="IPR016082">
    <property type="entry name" value="Ribosomal_uL30_ferredoxin-like"/>
</dbReference>
<dbReference type="AlphaFoldDB" id="A0A7G9YI44"/>
<dbReference type="InterPro" id="IPR039699">
    <property type="entry name" value="Ribosomal_uL30"/>
</dbReference>
<dbReference type="GO" id="GO:0006412">
    <property type="term" value="P:translation"/>
    <property type="evidence" value="ECO:0007669"/>
    <property type="project" value="UniProtKB-UniRule"/>
</dbReference>
<dbReference type="NCBIfam" id="TIGR01309">
    <property type="entry name" value="uL30_arch"/>
    <property type="match status" value="1"/>
</dbReference>
<accession>A0A7G9YI44</accession>
<dbReference type="Gene3D" id="1.10.15.30">
    <property type="match status" value="1"/>
</dbReference>